<organism evidence="6 7">
    <name type="scientific">Methanoregula formicica (strain DSM 22288 / NBRC 105244 / SMSP)</name>
    <dbReference type="NCBI Taxonomy" id="593750"/>
    <lineage>
        <taxon>Archaea</taxon>
        <taxon>Methanobacteriati</taxon>
        <taxon>Methanobacteriota</taxon>
        <taxon>Stenosarchaea group</taxon>
        <taxon>Methanomicrobia</taxon>
        <taxon>Methanomicrobiales</taxon>
        <taxon>Methanoregulaceae</taxon>
        <taxon>Methanoregula</taxon>
    </lineage>
</organism>
<evidence type="ECO:0000256" key="2">
    <source>
        <dbReference type="ARBA" id="ARBA00022649"/>
    </source>
</evidence>
<dbReference type="GO" id="GO:0004540">
    <property type="term" value="F:RNA nuclease activity"/>
    <property type="evidence" value="ECO:0007669"/>
    <property type="project" value="InterPro"/>
</dbReference>
<sequence length="112" mass="12981">MREYRLLLEDILKAAEDIRNFTQGISMEHFVADEKTRSAVLYKFAVMGEATKLLPDQVRAQYPDIPWRSIAGLRDKVIHGYIGVDYELLWETIDKKIPVVIEGLHRILKDVP</sequence>
<proteinExistence type="predicted"/>
<dbReference type="GeneID" id="14308192"/>
<reference evidence="6 7" key="2">
    <citation type="journal article" date="2014" name="Genome Announc.">
        <title>Complete Genome Sequence of Methanoregula formicica SMSPT, a Mesophilic Hydrogenotrophic Methanogen Isolated from a Methanogenic Upflow Anaerobic Sludge Blanket Reactor.</title>
        <authorList>
            <person name="Yamamoto K."/>
            <person name="Tamaki H."/>
            <person name="Cadillo-Quiroz H."/>
            <person name="Imachi H."/>
            <person name="Kyrpides N."/>
            <person name="Woyke T."/>
            <person name="Goodwin L."/>
            <person name="Zinder S.H."/>
            <person name="Kamagata Y."/>
            <person name="Liu W.T."/>
        </authorList>
    </citation>
    <scope>NUCLEOTIDE SEQUENCE [LARGE SCALE GENOMIC DNA]</scope>
    <source>
        <strain evidence="7">DSM 22288 / NBRC 105244 / SMSP</strain>
    </source>
</reference>
<dbReference type="OrthoDB" id="318716at2157"/>
<keyword evidence="2" id="KW-1277">Toxin-antitoxin system</keyword>
<keyword evidence="3" id="KW-0540">Nuclease</keyword>
<accession>L0HGB5</accession>
<dbReference type="InParanoid" id="L0HGB5"/>
<dbReference type="EMBL" id="CP003167">
    <property type="protein sequence ID" value="AGB02826.1"/>
    <property type="molecule type" value="Genomic_DNA"/>
</dbReference>
<dbReference type="Proteomes" id="UP000010824">
    <property type="component" value="Chromosome"/>
</dbReference>
<dbReference type="GO" id="GO:0110001">
    <property type="term" value="C:toxin-antitoxin complex"/>
    <property type="evidence" value="ECO:0007669"/>
    <property type="project" value="InterPro"/>
</dbReference>
<dbReference type="InterPro" id="IPR051813">
    <property type="entry name" value="HepT_RNase_toxin"/>
</dbReference>
<dbReference type="PANTHER" id="PTHR34139:SF1">
    <property type="entry name" value="RNASE MJ1380-RELATED"/>
    <property type="match status" value="1"/>
</dbReference>
<dbReference type="Pfam" id="PF01934">
    <property type="entry name" value="HepT-like"/>
    <property type="match status" value="1"/>
</dbReference>
<dbReference type="STRING" id="593750.Metfor_1803"/>
<protein>
    <recommendedName>
        <fullName evidence="8">DUF86 domain-containing protein</fullName>
    </recommendedName>
</protein>
<evidence type="ECO:0000313" key="6">
    <source>
        <dbReference type="EMBL" id="AGB02826.1"/>
    </source>
</evidence>
<evidence type="ECO:0008006" key="8">
    <source>
        <dbReference type="Google" id="ProtNLM"/>
    </source>
</evidence>
<dbReference type="RefSeq" id="WP_015285789.1">
    <property type="nucleotide sequence ID" value="NC_019943.1"/>
</dbReference>
<evidence type="ECO:0000313" key="7">
    <source>
        <dbReference type="Proteomes" id="UP000010824"/>
    </source>
</evidence>
<keyword evidence="4" id="KW-0547">Nucleotide-binding</keyword>
<evidence type="ECO:0000256" key="5">
    <source>
        <dbReference type="ARBA" id="ARBA00022801"/>
    </source>
</evidence>
<dbReference type="PANTHER" id="PTHR34139">
    <property type="entry name" value="UPF0331 PROTEIN MJ0127"/>
    <property type="match status" value="1"/>
</dbReference>
<gene>
    <name evidence="6" type="ordered locus">Metfor_1803</name>
</gene>
<dbReference type="AlphaFoldDB" id="L0HGB5"/>
<keyword evidence="5" id="KW-0378">Hydrolase</keyword>
<dbReference type="GO" id="GO:0000166">
    <property type="term" value="F:nucleotide binding"/>
    <property type="evidence" value="ECO:0007669"/>
    <property type="project" value="UniProtKB-KW"/>
</dbReference>
<dbReference type="GO" id="GO:0016787">
    <property type="term" value="F:hydrolase activity"/>
    <property type="evidence" value="ECO:0007669"/>
    <property type="project" value="UniProtKB-KW"/>
</dbReference>
<dbReference type="eggNOG" id="arCOG05024">
    <property type="taxonomic scope" value="Archaea"/>
</dbReference>
<keyword evidence="1" id="KW-0597">Phosphoprotein</keyword>
<keyword evidence="7" id="KW-1185">Reference proteome</keyword>
<dbReference type="InterPro" id="IPR008201">
    <property type="entry name" value="HepT-like"/>
</dbReference>
<dbReference type="HOGENOM" id="CLU_142825_3_0_2"/>
<evidence type="ECO:0000256" key="3">
    <source>
        <dbReference type="ARBA" id="ARBA00022722"/>
    </source>
</evidence>
<dbReference type="KEGG" id="mfo:Metfor_1803"/>
<evidence type="ECO:0000256" key="4">
    <source>
        <dbReference type="ARBA" id="ARBA00022741"/>
    </source>
</evidence>
<reference evidence="7" key="1">
    <citation type="submission" date="2011-12" db="EMBL/GenBank/DDBJ databases">
        <title>Complete sequence of Methanoregula formicicum SMSP.</title>
        <authorList>
            <person name="Lucas S."/>
            <person name="Han J."/>
            <person name="Lapidus A."/>
            <person name="Cheng J.-F."/>
            <person name="Goodwin L."/>
            <person name="Pitluck S."/>
            <person name="Peters L."/>
            <person name="Ovchinnikova G."/>
            <person name="Teshima H."/>
            <person name="Detter J.C."/>
            <person name="Han C."/>
            <person name="Tapia R."/>
            <person name="Land M."/>
            <person name="Hauser L."/>
            <person name="Kyrpides N."/>
            <person name="Ivanova N."/>
            <person name="Pagani I."/>
            <person name="Imachi H."/>
            <person name="Tamaki H."/>
            <person name="Sekiguchi Y."/>
            <person name="Kamagata Y."/>
            <person name="Cadillo-Quiroz H."/>
            <person name="Zinder S."/>
            <person name="Liu W.-T."/>
            <person name="Woyke T."/>
        </authorList>
    </citation>
    <scope>NUCLEOTIDE SEQUENCE [LARGE SCALE GENOMIC DNA]</scope>
    <source>
        <strain evidence="7">DSM 22288 / NBRC 105244 / SMSP</strain>
    </source>
</reference>
<evidence type="ECO:0000256" key="1">
    <source>
        <dbReference type="ARBA" id="ARBA00022553"/>
    </source>
</evidence>
<name>L0HGB5_METFS</name>